<dbReference type="InterPro" id="IPR037284">
    <property type="entry name" value="SUF_FeS_clus_asmbl_SufBD_sf"/>
</dbReference>
<feature type="compositionally biased region" description="Low complexity" evidence="2">
    <location>
        <begin position="845"/>
        <end position="858"/>
    </location>
</feature>
<dbReference type="EMBL" id="CAJNJA010025696">
    <property type="protein sequence ID" value="CAE7547545.1"/>
    <property type="molecule type" value="Genomic_DNA"/>
</dbReference>
<dbReference type="InterPro" id="IPR055346">
    <property type="entry name" value="Fe-S_cluster_assembly_SufBD"/>
</dbReference>
<dbReference type="SUPFAM" id="SSF101960">
    <property type="entry name" value="Stabilizer of iron transporter SufD"/>
    <property type="match status" value="1"/>
</dbReference>
<dbReference type="GO" id="GO:0016226">
    <property type="term" value="P:iron-sulfur cluster assembly"/>
    <property type="evidence" value="ECO:0007669"/>
    <property type="project" value="InterPro"/>
</dbReference>
<feature type="region of interest" description="Disordered" evidence="2">
    <location>
        <begin position="845"/>
        <end position="895"/>
    </location>
</feature>
<dbReference type="GO" id="GO:0051082">
    <property type="term" value="F:unfolded protein binding"/>
    <property type="evidence" value="ECO:0007669"/>
    <property type="project" value="InterPro"/>
</dbReference>
<feature type="compositionally biased region" description="Polar residues" evidence="2">
    <location>
        <begin position="1241"/>
        <end position="1250"/>
    </location>
</feature>
<evidence type="ECO:0000313" key="5">
    <source>
        <dbReference type="EMBL" id="CAE7547545.1"/>
    </source>
</evidence>
<gene>
    <name evidence="5" type="primary">ycf24</name>
    <name evidence="5" type="ORF">SNEC2469_LOCUS15781</name>
</gene>
<dbReference type="InterPro" id="IPR001305">
    <property type="entry name" value="HSP_DnaJ_Cys-rich_dom"/>
</dbReference>
<feature type="compositionally biased region" description="Basic and acidic residues" evidence="2">
    <location>
        <begin position="1384"/>
        <end position="1398"/>
    </location>
</feature>
<dbReference type="InterPro" id="IPR045595">
    <property type="entry name" value="SufBD_N"/>
</dbReference>
<keyword evidence="6" id="KW-1185">Reference proteome</keyword>
<protein>
    <submittedName>
        <fullName evidence="5">Ycf24 protein</fullName>
    </submittedName>
</protein>
<evidence type="ECO:0000259" key="4">
    <source>
        <dbReference type="Pfam" id="PF19295"/>
    </source>
</evidence>
<evidence type="ECO:0000256" key="2">
    <source>
        <dbReference type="SAM" id="MobiDB-lite"/>
    </source>
</evidence>
<evidence type="ECO:0000313" key="6">
    <source>
        <dbReference type="Proteomes" id="UP000601435"/>
    </source>
</evidence>
<feature type="region of interest" description="Disordered" evidence="2">
    <location>
        <begin position="1241"/>
        <end position="1263"/>
    </location>
</feature>
<dbReference type="Pfam" id="PF19295">
    <property type="entry name" value="SufBD_N"/>
    <property type="match status" value="1"/>
</dbReference>
<dbReference type="PANTHER" id="PTHR30508">
    <property type="entry name" value="FES CLUSTER ASSEMBLY PROTEIN SUF"/>
    <property type="match status" value="1"/>
</dbReference>
<dbReference type="Proteomes" id="UP000601435">
    <property type="component" value="Unassembled WGS sequence"/>
</dbReference>
<feature type="region of interest" description="Disordered" evidence="2">
    <location>
        <begin position="1015"/>
        <end position="1087"/>
    </location>
</feature>
<feature type="region of interest" description="Disordered" evidence="2">
    <location>
        <begin position="1"/>
        <end position="48"/>
    </location>
</feature>
<comment type="caution">
    <text evidence="5">The sequence shown here is derived from an EMBL/GenBank/DDBJ whole genome shotgun (WGS) entry which is preliminary data.</text>
</comment>
<feature type="compositionally biased region" description="Basic and acidic residues" evidence="2">
    <location>
        <begin position="797"/>
        <end position="809"/>
    </location>
</feature>
<dbReference type="InterPro" id="IPR010231">
    <property type="entry name" value="SUF_FeS_clus_asmbl_SufB"/>
</dbReference>
<proteinExistence type="inferred from homology"/>
<evidence type="ECO:0000259" key="3">
    <source>
        <dbReference type="Pfam" id="PF01458"/>
    </source>
</evidence>
<feature type="domain" description="SUF system FeS cluster assembly SufBD core" evidence="3">
    <location>
        <begin position="606"/>
        <end position="739"/>
    </location>
</feature>
<dbReference type="GO" id="GO:0031072">
    <property type="term" value="F:heat shock protein binding"/>
    <property type="evidence" value="ECO:0007669"/>
    <property type="project" value="InterPro"/>
</dbReference>
<reference evidence="5" key="1">
    <citation type="submission" date="2021-02" db="EMBL/GenBank/DDBJ databases">
        <authorList>
            <person name="Dougan E. K."/>
            <person name="Rhodes N."/>
            <person name="Thang M."/>
            <person name="Chan C."/>
        </authorList>
    </citation>
    <scope>NUCLEOTIDE SEQUENCE</scope>
</reference>
<feature type="region of interest" description="Disordered" evidence="2">
    <location>
        <begin position="782"/>
        <end position="832"/>
    </location>
</feature>
<name>A0A812TXP2_9DINO</name>
<feature type="domain" description="SUF system FeS cluster assembly SufBD N-terminal" evidence="4">
    <location>
        <begin position="537"/>
        <end position="598"/>
    </location>
</feature>
<dbReference type="CDD" id="cd10719">
    <property type="entry name" value="DnaJ_zf"/>
    <property type="match status" value="1"/>
</dbReference>
<dbReference type="PANTHER" id="PTHR30508:SF1">
    <property type="entry name" value="UPF0051 PROTEIN ABCI8, CHLOROPLASTIC-RELATED"/>
    <property type="match status" value="1"/>
</dbReference>
<feature type="compositionally biased region" description="Acidic residues" evidence="2">
    <location>
        <begin position="1289"/>
        <end position="1303"/>
    </location>
</feature>
<dbReference type="Pfam" id="PF01458">
    <property type="entry name" value="SUFBD_core"/>
    <property type="match status" value="1"/>
</dbReference>
<dbReference type="NCBIfam" id="TIGR01980">
    <property type="entry name" value="sufB"/>
    <property type="match status" value="1"/>
</dbReference>
<dbReference type="InterPro" id="IPR000825">
    <property type="entry name" value="SUF_FeS_clus_asmbl_SufBD_core"/>
</dbReference>
<sequence>MAGPGIFSFLDLPPPEEEPAPQNESRDSSDDSPAIRDAPTEKAANSFFPTISTAGLLHDSDSDGDGLYLQHPGQVPQDVLAVACEPPPESFPGLPTHVVLKVLSIEGLPLRKEERNVPGSKGLGYFLEGKDRIDRSGASAAILPEPQSRPPSRHRCAEPRIFAELSDDHWEAVWDRPGEVRVKLKDGQDSVVVGIVLGQEVVAVTAELDLTGTMRRFFQPQQLYRPAFSGVALGLIEGASAKLALELYPPGSQLPGRPVAEPEKPSMVRPPQDVPISDCRFCDGYGRRSCDGCGGHGVLVCSTCDGMPALPCPVCRGRGTLHDNLEGIGGPRSRRAQDGAVLSTVKGRRCQNCWGAPLTCKECFGAAALRCNVCNGAGWSAGSVELKQKQEEAVALRDGQNAELGEVLDQEYSAGFYTDIESESLPKGLNEDIVRKIWEIKEEPEWMLEFRLNAFRKWKSMKMPEWAQLQMEEIDFQDIVYYSRPKTKKKKQSLDEVDPELLDTFEKLGIPLTEQKRLTNVAVDAVFDSESIGTTFQKELEEAGVIFCSINEAMKEHPELVKKYLGSVVPVADNYFAALNSAVFSDGSFCYIPKGTTCPMEISTYFRINNKESGQFERTLLIADESSYVSYLEGCTAPMFDSKQLHAAVVELHAAESAEIKYSTVQNWYAGDKNGKGGILNLVTKRGMCEGKKSKISWTQVETGSAVTWKYPSCILKGDDSIGEFYSVALTNNYQQAVSSVILTQARMVTVLSCLVPGSDSLATDPAMLSFDGLLTQVYEAGAEDEEAEESAEAEEYENRGASRRREVEVASPAQVRRREPEPDYPSPRELQLPHRYPVWSAGAASSARLKSSSSAPALPRVRSARQGEESLLSPLIDGPGHPAAQRQAAHWKPVRRKLPQQGHLRPLSHLRRLDTPEDAKKWMPPKVPGGGAWGGILQSQHQRLAGVLAKQHQEMKKMQQQLEVLQQLNRLGSYVGGDARVDGAVHSYMVEMAPKVGRKAPSWKPLSPIRRSALPVLPEDEEARASLPGSRGQSSEAFVEEAEAEVLADPALQAQRVSEDEQGETDAFEQKLEAEGAPETEAEGVPAAEACATGQGSLEGEIEVSVQVTLPSDEDEAASGLQGLQPSVEAQLASGDVLVPEEVGSHTDGDAVEQLRNEEDVASPKQETANASFFRGEAQASLLEQAVSSQKQGALPWAGGSFSTSWMQELEEAAAPYATLCRDTTDVLMANLDGMASNSRRSSLESQLHASHYGPSKQGHCVFSGDRRQEEFLGQIGATEEALPENTQEPETENTQEPGEEALPEHAEEVPQPVPPEETEEANVELSSELPAREEISIRGKDWSILAAECDALLAECRRPLPADGAAEAGGGGTEMATPVPTDRVEQEDASEIKEDAIPAEAVPEDTWAADTVGLELDL</sequence>
<accession>A0A812TXP2</accession>
<comment type="similarity">
    <text evidence="1">Belongs to the iron-sulfur cluster assembly SufBD family.</text>
</comment>
<feature type="region of interest" description="Disordered" evidence="2">
    <location>
        <begin position="1363"/>
        <end position="1407"/>
    </location>
</feature>
<feature type="region of interest" description="Disordered" evidence="2">
    <location>
        <begin position="1280"/>
        <end position="1338"/>
    </location>
</feature>
<dbReference type="OrthoDB" id="446132at2759"/>
<feature type="compositionally biased region" description="Acidic residues" evidence="2">
    <location>
        <begin position="782"/>
        <end position="796"/>
    </location>
</feature>
<evidence type="ECO:0000256" key="1">
    <source>
        <dbReference type="ARBA" id="ARBA00043967"/>
    </source>
</evidence>
<organism evidence="5 6">
    <name type="scientific">Symbiodinium necroappetens</name>
    <dbReference type="NCBI Taxonomy" id="1628268"/>
    <lineage>
        <taxon>Eukaryota</taxon>
        <taxon>Sar</taxon>
        <taxon>Alveolata</taxon>
        <taxon>Dinophyceae</taxon>
        <taxon>Suessiales</taxon>
        <taxon>Symbiodiniaceae</taxon>
        <taxon>Symbiodinium</taxon>
    </lineage>
</organism>